<feature type="domain" description="Hexokinase C-terminal" evidence="9">
    <location>
        <begin position="236"/>
        <end position="495"/>
    </location>
</feature>
<dbReference type="GO" id="GO:0005536">
    <property type="term" value="F:D-glucose binding"/>
    <property type="evidence" value="ECO:0007669"/>
    <property type="project" value="InterPro"/>
</dbReference>
<dbReference type="Gene3D" id="3.30.420.40">
    <property type="match status" value="1"/>
</dbReference>
<dbReference type="PRINTS" id="PR00475">
    <property type="entry name" value="HEXOKINASE"/>
</dbReference>
<dbReference type="AlphaFoldDB" id="A0A1A0HA69"/>
<comment type="caution">
    <text evidence="10">The sequence shown here is derived from an EMBL/GenBank/DDBJ whole genome shotgun (WGS) entry which is preliminary data.</text>
</comment>
<keyword evidence="4 6" id="KW-0418">Kinase</keyword>
<sequence>MSLLPLSALPTSLHVTLSLVAAAAAEFRRGSARSLLPFYASQVCDAFEEALSGSSPITMLPNYEISPRGDESGDFLVVDLGGSTLRVAVISIAPESGPRHLRKSRHSRQQRISLVVSRSWPVENGHKLVNRAFFSWIAAKIAETLAAQTAVRTDVPITTGITWSFPLRSTLYNTATILHLAKGFLAADDIVGCELKALLEATVSANHAICLDVQLITNDSLAVFSAARFLDQSTRLALVLGTGFNLCCQLRALARIAPSKLLSDEHHVLFNTETSLFGNSLVPALATKYDCYIDPRFADSLLFAPHMAVDPATNAIFQPFELLTSGRYLPELVRLVLLDAVAQNEIFAAQKNFAVLATPYQGVTGELMCLVAEGTDDSFLAERIEACFRWPRLLVTLADVADFKLVVQSIVHRAAYVVAVAIVAYVELLARHNGPFDTDVISIGYVGSVMEYFGSLRTAVLDFVNGCPLVASHGVQVKLEFVHESSLVGTAIAAASQCARLK</sequence>
<dbReference type="GO" id="GO:0001678">
    <property type="term" value="P:intracellular glucose homeostasis"/>
    <property type="evidence" value="ECO:0007669"/>
    <property type="project" value="InterPro"/>
</dbReference>
<evidence type="ECO:0000256" key="7">
    <source>
        <dbReference type="SAM" id="SignalP"/>
    </source>
</evidence>
<dbReference type="PANTHER" id="PTHR19443">
    <property type="entry name" value="HEXOKINASE"/>
    <property type="match status" value="1"/>
</dbReference>
<dbReference type="GO" id="GO:0005524">
    <property type="term" value="F:ATP binding"/>
    <property type="evidence" value="ECO:0007669"/>
    <property type="project" value="UniProtKB-UniRule"/>
</dbReference>
<dbReference type="GO" id="GO:0005739">
    <property type="term" value="C:mitochondrion"/>
    <property type="evidence" value="ECO:0007669"/>
    <property type="project" value="TreeGrafter"/>
</dbReference>
<dbReference type="Gene3D" id="3.40.367.20">
    <property type="match status" value="1"/>
</dbReference>
<evidence type="ECO:0000313" key="10">
    <source>
        <dbReference type="EMBL" id="OBA20772.1"/>
    </source>
</evidence>
<evidence type="ECO:0000256" key="4">
    <source>
        <dbReference type="ARBA" id="ARBA00022777"/>
    </source>
</evidence>
<comment type="similarity">
    <text evidence="1 6">Belongs to the hexokinase family.</text>
</comment>
<protein>
    <recommendedName>
        <fullName evidence="6">Phosphotransferase</fullName>
        <ecNumber evidence="6">2.7.1.-</ecNumber>
    </recommendedName>
</protein>
<evidence type="ECO:0000256" key="2">
    <source>
        <dbReference type="ARBA" id="ARBA00022679"/>
    </source>
</evidence>
<dbReference type="EC" id="2.7.1.-" evidence="6"/>
<feature type="domain" description="Hexokinase N-terminal" evidence="8">
    <location>
        <begin position="44"/>
        <end position="227"/>
    </location>
</feature>
<dbReference type="InterPro" id="IPR043129">
    <property type="entry name" value="ATPase_NBD"/>
</dbReference>
<evidence type="ECO:0000259" key="9">
    <source>
        <dbReference type="Pfam" id="PF03727"/>
    </source>
</evidence>
<evidence type="ECO:0000256" key="1">
    <source>
        <dbReference type="ARBA" id="ARBA00009225"/>
    </source>
</evidence>
<dbReference type="Pfam" id="PF00349">
    <property type="entry name" value="Hexokinase_1"/>
    <property type="match status" value="1"/>
</dbReference>
<name>A0A1A0HA69_9ASCO</name>
<evidence type="ECO:0000256" key="5">
    <source>
        <dbReference type="ARBA" id="ARBA00022840"/>
    </source>
</evidence>
<dbReference type="GO" id="GO:0006006">
    <property type="term" value="P:glucose metabolic process"/>
    <property type="evidence" value="ECO:0007669"/>
    <property type="project" value="TreeGrafter"/>
</dbReference>
<evidence type="ECO:0000256" key="6">
    <source>
        <dbReference type="RuleBase" id="RU362007"/>
    </source>
</evidence>
<dbReference type="InterPro" id="IPR001312">
    <property type="entry name" value="Hexokinase"/>
</dbReference>
<dbReference type="InterPro" id="IPR022673">
    <property type="entry name" value="Hexokinase_C"/>
</dbReference>
<dbReference type="GO" id="GO:0006013">
    <property type="term" value="P:mannose metabolic process"/>
    <property type="evidence" value="ECO:0007669"/>
    <property type="project" value="TreeGrafter"/>
</dbReference>
<dbReference type="CDD" id="cd24000">
    <property type="entry name" value="ASKHA_NBD_HK"/>
    <property type="match status" value="1"/>
</dbReference>
<proteinExistence type="inferred from homology"/>
<keyword evidence="11" id="KW-1185">Reference proteome</keyword>
<dbReference type="SUPFAM" id="SSF53067">
    <property type="entry name" value="Actin-like ATPase domain"/>
    <property type="match status" value="2"/>
</dbReference>
<reference evidence="10 11" key="1">
    <citation type="submission" date="2016-05" db="EMBL/GenBank/DDBJ databases">
        <title>Comparative genomics of biotechnologically important yeasts.</title>
        <authorList>
            <consortium name="DOE Joint Genome Institute"/>
            <person name="Riley R."/>
            <person name="Haridas S."/>
            <person name="Wolfe K.H."/>
            <person name="Lopes M.R."/>
            <person name="Hittinger C.T."/>
            <person name="Goker M."/>
            <person name="Salamov A."/>
            <person name="Wisecaver J."/>
            <person name="Long T.M."/>
            <person name="Aerts A.L."/>
            <person name="Barry K."/>
            <person name="Choi C."/>
            <person name="Clum A."/>
            <person name="Coughlan A.Y."/>
            <person name="Deshpande S."/>
            <person name="Douglass A.P."/>
            <person name="Hanson S.J."/>
            <person name="Klenk H.-P."/>
            <person name="LaButti K."/>
            <person name="Lapidus A."/>
            <person name="Lindquist E."/>
            <person name="Lipzen A."/>
            <person name="Meier-kolthoff J.P."/>
            <person name="Ohm R.A."/>
            <person name="Otillar R.P."/>
            <person name="Pangilinan J."/>
            <person name="Peng Y."/>
            <person name="Rokas A."/>
            <person name="Rosa C.A."/>
            <person name="Scheuner C."/>
            <person name="Sibirny A.A."/>
            <person name="Slot J.C."/>
            <person name="Stielow J.B."/>
            <person name="Sun H."/>
            <person name="Kurtzman C.P."/>
            <person name="Blackwell M."/>
            <person name="Grigoriev I.V."/>
            <person name="Jeffries T.W."/>
        </authorList>
    </citation>
    <scope>NUCLEOTIDE SEQUENCE [LARGE SCALE GENOMIC DNA]</scope>
    <source>
        <strain evidence="10 11">NRRL YB-4993</strain>
    </source>
</reference>
<keyword evidence="6" id="KW-0324">Glycolysis</keyword>
<dbReference type="GO" id="GO:0005829">
    <property type="term" value="C:cytosol"/>
    <property type="evidence" value="ECO:0007669"/>
    <property type="project" value="TreeGrafter"/>
</dbReference>
<accession>A0A1A0HA69</accession>
<dbReference type="InterPro" id="IPR022672">
    <property type="entry name" value="Hexokinase_N"/>
</dbReference>
<dbReference type="PANTHER" id="PTHR19443:SF24">
    <property type="entry name" value="PHOSPHOTRANSFERASE"/>
    <property type="match status" value="1"/>
</dbReference>
<keyword evidence="2 6" id="KW-0808">Transferase</keyword>
<evidence type="ECO:0000259" key="8">
    <source>
        <dbReference type="Pfam" id="PF00349"/>
    </source>
</evidence>
<dbReference type="GO" id="GO:0006096">
    <property type="term" value="P:glycolytic process"/>
    <property type="evidence" value="ECO:0007669"/>
    <property type="project" value="UniProtKB-UniPathway"/>
</dbReference>
<gene>
    <name evidence="10" type="ORF">METBIDRAFT_44121</name>
</gene>
<dbReference type="PROSITE" id="PS51748">
    <property type="entry name" value="HEXOKINASE_2"/>
    <property type="match status" value="1"/>
</dbReference>
<dbReference type="GO" id="GO:0004340">
    <property type="term" value="F:glucokinase activity"/>
    <property type="evidence" value="ECO:0007669"/>
    <property type="project" value="TreeGrafter"/>
</dbReference>
<evidence type="ECO:0000313" key="11">
    <source>
        <dbReference type="Proteomes" id="UP000092555"/>
    </source>
</evidence>
<dbReference type="RefSeq" id="XP_018711294.1">
    <property type="nucleotide sequence ID" value="XM_018857744.1"/>
</dbReference>
<dbReference type="GO" id="GO:0008865">
    <property type="term" value="F:fructokinase activity"/>
    <property type="evidence" value="ECO:0007669"/>
    <property type="project" value="TreeGrafter"/>
</dbReference>
<dbReference type="GeneID" id="30030720"/>
<dbReference type="UniPathway" id="UPA00109">
    <property type="reaction ID" value="UER00180"/>
</dbReference>
<dbReference type="STRING" id="869754.A0A1A0HA69"/>
<dbReference type="Pfam" id="PF03727">
    <property type="entry name" value="Hexokinase_2"/>
    <property type="match status" value="1"/>
</dbReference>
<feature type="chain" id="PRO_5008291705" description="Phosphotransferase" evidence="7">
    <location>
        <begin position="33"/>
        <end position="502"/>
    </location>
</feature>
<organism evidence="10 11">
    <name type="scientific">Metschnikowia bicuspidata var. bicuspidata NRRL YB-4993</name>
    <dbReference type="NCBI Taxonomy" id="869754"/>
    <lineage>
        <taxon>Eukaryota</taxon>
        <taxon>Fungi</taxon>
        <taxon>Dikarya</taxon>
        <taxon>Ascomycota</taxon>
        <taxon>Saccharomycotina</taxon>
        <taxon>Pichiomycetes</taxon>
        <taxon>Metschnikowiaceae</taxon>
        <taxon>Metschnikowia</taxon>
    </lineage>
</organism>
<dbReference type="OrthoDB" id="419537at2759"/>
<dbReference type="EMBL" id="LXTC01000004">
    <property type="protein sequence ID" value="OBA20772.1"/>
    <property type="molecule type" value="Genomic_DNA"/>
</dbReference>
<keyword evidence="3 6" id="KW-0547">Nucleotide-binding</keyword>
<feature type="signal peptide" evidence="7">
    <location>
        <begin position="1"/>
        <end position="32"/>
    </location>
</feature>
<keyword evidence="5 6" id="KW-0067">ATP-binding</keyword>
<keyword evidence="7" id="KW-0732">Signal</keyword>
<dbReference type="GO" id="GO:0019158">
    <property type="term" value="F:mannokinase activity"/>
    <property type="evidence" value="ECO:0007669"/>
    <property type="project" value="TreeGrafter"/>
</dbReference>
<evidence type="ECO:0000256" key="3">
    <source>
        <dbReference type="ARBA" id="ARBA00022741"/>
    </source>
</evidence>
<dbReference type="Proteomes" id="UP000092555">
    <property type="component" value="Unassembled WGS sequence"/>
</dbReference>